<organism evidence="1 2">
    <name type="scientific">Arthrobotrys flagrans</name>
    <name type="common">Nematode-trapping fungus</name>
    <name type="synonym">Trichothecium flagrans</name>
    <dbReference type="NCBI Taxonomy" id="97331"/>
    <lineage>
        <taxon>Eukaryota</taxon>
        <taxon>Fungi</taxon>
        <taxon>Dikarya</taxon>
        <taxon>Ascomycota</taxon>
        <taxon>Pezizomycotina</taxon>
        <taxon>Orbiliomycetes</taxon>
        <taxon>Orbiliales</taxon>
        <taxon>Orbiliaceae</taxon>
        <taxon>Arthrobotrys</taxon>
    </lineage>
</organism>
<sequence>MPLIYPRFYRNPLQWARYHAHNNPAIFWSIFVGSWSPFFLFAGQYHKRAPEVPGTYPIPPGKRVIPQGYDDPE</sequence>
<dbReference type="VEuPathDB" id="FungiDB:DFL_006845"/>
<evidence type="ECO:0000313" key="2">
    <source>
        <dbReference type="Proteomes" id="UP000283090"/>
    </source>
</evidence>
<comment type="caution">
    <text evidence="1">The sequence shown here is derived from an EMBL/GenBank/DDBJ whole genome shotgun (WGS) entry which is preliminary data.</text>
</comment>
<evidence type="ECO:0008006" key="3">
    <source>
        <dbReference type="Google" id="ProtNLM"/>
    </source>
</evidence>
<dbReference type="GeneID" id="93589156"/>
<keyword evidence="2" id="KW-1185">Reference proteome</keyword>
<evidence type="ECO:0000313" key="1">
    <source>
        <dbReference type="EMBL" id="RVD82418.1"/>
    </source>
</evidence>
<dbReference type="PANTHER" id="PTHR38488:SF1">
    <property type="entry name" value="OXIDOREDUCTASE 9.5 KDA SUBUNIT, PUTATIVE (AFU_ORTHOLOGUE AFUA_5G08980)-RELATED"/>
    <property type="match status" value="1"/>
</dbReference>
<name>A0A436ZU22_ARTFL</name>
<dbReference type="Proteomes" id="UP000283090">
    <property type="component" value="Unassembled WGS sequence"/>
</dbReference>
<reference evidence="1 2" key="1">
    <citation type="submission" date="2019-01" db="EMBL/GenBank/DDBJ databases">
        <title>Intercellular communication is required for trap formation in the nematode-trapping fungus Duddingtonia flagrans.</title>
        <authorList>
            <person name="Youssar L."/>
            <person name="Wernet V."/>
            <person name="Hensel N."/>
            <person name="Hildebrandt H.-G."/>
            <person name="Fischer R."/>
        </authorList>
    </citation>
    <scope>NUCLEOTIDE SEQUENCE [LARGE SCALE GENOMIC DNA]</scope>
    <source>
        <strain evidence="1 2">CBS H-5679</strain>
    </source>
</reference>
<gene>
    <name evidence="1" type="ORF">DFL_006845</name>
</gene>
<dbReference type="AlphaFoldDB" id="A0A436ZU22"/>
<dbReference type="PANTHER" id="PTHR38488">
    <property type="entry name" value="OXIDOREDUCTASE 9.5 KDA SUBUNIT, PUTATIVE (AFU_ORTHOLOGUE AFUA_5G08980)-RELATED"/>
    <property type="match status" value="1"/>
</dbReference>
<protein>
    <recommendedName>
        <fullName evidence="3">NADH-ubiquinone oxidoreductase 9.5 kDa subunit</fullName>
    </recommendedName>
</protein>
<dbReference type="InterPro" id="IPR039961">
    <property type="entry name" value="Nuo9.5"/>
</dbReference>
<proteinExistence type="predicted"/>
<accession>A0A436ZU22</accession>
<dbReference type="EMBL" id="SAEB01000009">
    <property type="protein sequence ID" value="RVD82418.1"/>
    <property type="molecule type" value="Genomic_DNA"/>
</dbReference>
<dbReference type="RefSeq" id="XP_067487962.1">
    <property type="nucleotide sequence ID" value="XM_067636334.1"/>
</dbReference>
<dbReference type="OrthoDB" id="2093409at2759"/>